<dbReference type="InterPro" id="IPR014031">
    <property type="entry name" value="Ketoacyl_synth_C"/>
</dbReference>
<dbReference type="SUPFAM" id="SSF51735">
    <property type="entry name" value="NAD(P)-binding Rossmann-fold domains"/>
    <property type="match status" value="6"/>
</dbReference>
<feature type="region of interest" description="C-terminal hotdog fold" evidence="9">
    <location>
        <begin position="4236"/>
        <end position="4372"/>
    </location>
</feature>
<dbReference type="GO" id="GO:0004312">
    <property type="term" value="F:fatty acid synthase activity"/>
    <property type="evidence" value="ECO:0007669"/>
    <property type="project" value="TreeGrafter"/>
</dbReference>
<dbReference type="InterPro" id="IPR057326">
    <property type="entry name" value="KR_dom"/>
</dbReference>
<feature type="domain" description="Carrier" evidence="10">
    <location>
        <begin position="1352"/>
        <end position="1430"/>
    </location>
</feature>
<dbReference type="InterPro" id="IPR014043">
    <property type="entry name" value="Acyl_transferase_dom"/>
</dbReference>
<evidence type="ECO:0000259" key="12">
    <source>
        <dbReference type="PROSITE" id="PS52019"/>
    </source>
</evidence>
<dbReference type="InterPro" id="IPR020807">
    <property type="entry name" value="PKS_DH"/>
</dbReference>
<dbReference type="SMART" id="SM00826">
    <property type="entry name" value="PKS_DH"/>
    <property type="match status" value="3"/>
</dbReference>
<dbReference type="Pfam" id="PF16197">
    <property type="entry name" value="KAsynt_C_assoc"/>
    <property type="match status" value="2"/>
</dbReference>
<dbReference type="InterPro" id="IPR013968">
    <property type="entry name" value="PKS_KR"/>
</dbReference>
<feature type="domain" description="Ketosynthase family 3 (KS3)" evidence="11">
    <location>
        <begin position="1451"/>
        <end position="1876"/>
    </location>
</feature>
<feature type="region of interest" description="N-terminal hotdog fold" evidence="9">
    <location>
        <begin position="599"/>
        <end position="726"/>
    </location>
</feature>
<feature type="region of interest" description="C-terminal hotdog fold" evidence="9">
    <location>
        <begin position="2490"/>
        <end position="2630"/>
    </location>
</feature>
<feature type="active site" description="Proton acceptor; for dehydratase activity" evidence="9">
    <location>
        <position position="4127"/>
    </location>
</feature>
<dbReference type="PROSITE" id="PS52019">
    <property type="entry name" value="PKS_MFAS_DH"/>
    <property type="match status" value="3"/>
</dbReference>
<dbReference type="CDD" id="cd00833">
    <property type="entry name" value="PKS"/>
    <property type="match status" value="3"/>
</dbReference>
<dbReference type="InterPro" id="IPR049552">
    <property type="entry name" value="PKS_DH_N"/>
</dbReference>
<dbReference type="SUPFAM" id="SSF55048">
    <property type="entry name" value="Probable ACP-binding domain of malonyl-CoA ACP transacylase"/>
    <property type="match status" value="3"/>
</dbReference>
<dbReference type="Pfam" id="PF14765">
    <property type="entry name" value="PS-DH"/>
    <property type="match status" value="3"/>
</dbReference>
<dbReference type="InterPro" id="IPR020802">
    <property type="entry name" value="TesA-like"/>
</dbReference>
<dbReference type="STRING" id="1538463.B0T36_08505"/>
<feature type="domain" description="PKS/mFAS DH" evidence="12">
    <location>
        <begin position="4095"/>
        <end position="4372"/>
    </location>
</feature>
<sequence length="5210" mass="541663">MDAVEAHGTGTALGDPIEAQALIATYGQDRPEPLRIGSLKSNIGHSQAAAGVGGMIKMVQALRHEELPKTLHVDELSPHVDWSAGTVRVLTQAEQWPAGARVRRAGVSSFGISGTNAHVIVEEAPVAAEPGADETGGSADSPAAVSAEVTPLVVSAKSEPALRAQAERLRQWLSGHPDTDVWSVASALLEHRTRFARRAAVVGRDRAELLAGLADLASGSVSPAVVTGSVGSGKTAFLFTGQGAQRVGMGAGLYAAFPVFAQALDEVCGQFDALLGGSLREVMFADPQGVLERTEWTQPALFAFEVALFRLVESFGLAPDMVAGHSIGELVAAYVAGVWSLADACALVAARGRLMGALPEGGAMLAAAVTEDRALEIVAAFGDRLALAAVNGPASVVLSGDADAVEEVERRLSGDGVRTSRLRVSHAFHSARMDPMLAEFRAVAERLTYRQPALALVSNVSAGVAATASTDPGYWVEQVRGCVRFAPGVDALVAAGVLRFVEMGPDAVLSAMSRECLAEHPGVDAESLVVATSRRSVDEVSQFVTMLAQADAAGLEVDWRPLFAGREISRVALPTYAFQRQRYWLEPLGGGAAPGTSDHPILTGVVPLAGKDEWLFTGRISAADQPWLADHSVFGSVVVPGTAFVELVLTAGARLDAGSVEELLLEGPLVLTGDAPVDIQVGVEPADEAGRRRFSIHSRVAGDDDVTGGEWSTHASGVLVPVSEAVPTWVAAETSGDWPPAGAEPVAYDALYDQLADLGFGYGPAFQGLRSVWRDTGDLLTEVALTDDAGTAAAYAIHPALFDAVFHAAIAELALDLPAGRLPLPFSFGGVRLYRTGVAAVRVRVMLTGSDRIRLVAVDDAGAPVLSLDSLASRPVDAEALRGAAGERPSLAEVEWVPVSAGTGHPTVPVAVLGSGAVSGAGSRFADLAELLAAQTLPEVVVWAPVGGDSGADDTVARTHIGVTATLELLRQWQTDHRLSAARLVVLTRGAAAVSGESPDPAAAAVAGLLRSAQFEYPGRFVLLDVAPGADPDEETVAAAADSEEPELAVRDGVRYVPRLRRRAGRTGGAAPDFGTGSVLITGGTGGLGAEVARHIVAAHGVRRLVLVSRRGDRAPGVPALVDELAAAGAQVRVAACDVGDRTALAVLLADLTGEFAPSAVIHSAGVLDDGTVETLTAEQLDRVLAAKADAAWNLHDATRDRELAAFVLFSSLAGVAGSPGQGNYAAANAFLDALAAQRHAAGLPAVSIAWGSWNQGSGMTTALDGTAMARMARMGVRPLATADGLALFDQATAAAAPMVVATDFDTEALAARAREGSLPRVLHAMVTVPVRRAADTTGSLARRLAAAAPAEHETIVLAVVCAEAAGVLGHISADAIDPTAPFSELGFDSLAGVEFRNRLGKATGVQLPSTLVFDHPTATAVAAFVLSRVGELESADARPVNRVVRRVRTDEPIAIVGMGCRYPGGVESPAQLWDLVTAGTDAITDFPSDRGWDLDRLFHPDPDNPGTSYLRYGGFLTDAGHFDAGFFGIGPREATAMDPQQRLLLEASWEALEHAGIDPASLRGSDAGVFTGISYLDYEEIAKASGAGVEGYIGTGSASSVASGRVAYTLGLEGPAITVDTACSSSLVAIHLAAQALRQGECSMALASGAAVMSTPFLFTEFSRQRGLAPDGRCKAFSAAADGVGWSEGVGVLVLERLSDARRLGHEVLAVVRGSAVNQDGASNGLTAPNGPSQERVIAAALASAGLAPSEVDAVEAHGTGTPLGDPIEAQALIAAYGQDRTEPLWVGSLKSNIGHSQAAAGVAGVIKVVQALRHSMLPRTLHVDAPSPHVDWSAGAVRLLTEERSWPGSADRVRRAGVSSFGISGTNAHVIIEEAPAGPVGSAVTVADGRGPAAGAVPLLLSAKSVPGLRAQAARLHDWLIAHPEAELSDIAYSLLTTRSRLNRRGAVVAGERETALARLTDLATGSTGVGVVDGTSVDGKIAFLFTGQGAQRPGMGAGLYSAFPVFAAAFDEICAEFDRLLGPWPDGAGLKDIVFGSAEQESIHRTEYTQPALFAYEVALFRLVESFGISPDVLIGHSIGELVAAYVAGMWSTADACALVAARGRLMGALPPGGAMLAAAIPQPRADEIIAPFGERLSVAAVNSPSAVVFSGTEEAVAQLEALLSAEGVRVSRLRVSHAFHSGLMDPMLPEFEEVVAGVNYRRPLLPVVSNVFGVVGGEAFADPLYWVGHVRDTVRFAQGVDHLVDSGVSRFLEIGPDAVLSAMTRQCLPADVESRALVAAAGRRGADEVTQFLAFLGQAHSAGIEVDWAPLFAGYAPARVELPTYAFQRQRYWLHTGRPAAMGGLGHPILTEAVPVAGRDEWLFTGKLSDPGQPWVAEHLVFGTPVVPATTYLEMASAVGTRLGAGVIEELLLDIPLVLTENPVDIQVAVEEAGPDGRRRFTVYSRSERTEDAQDWVAHAGGVLAEADATPDAGTGWDEVWPPEHAEQLDVADLYQRISGLGMEYGPVFRGVRAAWRRGQEMFAEISLDDAVVPQPGGFGIHPALFDACLHPALDFVMDDVPADRVPLPVRCAGVRLARTGSGPLRLRIDWHGGYGIRMEAVDEAGDPVLSVDSVVVHPVERRTVERVRSAGALPLYGLEWLPVPAATEVVEVSVAVLGGADIAGAEHRFADVGAAAEAARGSAAPDAVVWCAETVPDAAETMPGMARRGVLEMLALVRSWLADTGPARTRLVVVTHRAMGPAGESPDPAAAAIAGLVRSAQAEHPGRIVLLDRDGELDRRLVSAAIAANEPLLAVRDGALLVPRVSRRPAAVDPVPMSFGTGTVLVTGGTTGLGALVARHLVAAHGVRRLLLVSRRGRDAEGVPELVAEVSALGAAVDVAACDVADRAALEQLLAQLPPEFPLSGIVHAAGVVDDGTVESLTADQIDRVFRPKVDGLWSLHEAACSAEVSAFVVFSSMAGVAGAPGQGNYAAANAFTDALVALRISAGLPAVSIAWGPWNAGTGMTAELGAPGLARLRRMGVRPLENTAGLMLFDSAVAEPAALAVAADFDIAGLTELARAGSLPNVLSMLVAAPAPGSLPNAAPLGRLATVAAAERDEVALSVVCENAAAALGHGSAEAIEPDMPFTDLGFDSLAGVEFRNRLAKATGLPLPATLVFDHPTARAVAVFLVSLIDDVPGARKPAPKTVRHGRTDEPIAIVGIGCRYPGGVSSAAQLWDLVAAGADVITGFPTDRGWDLERLYNPDPDVPGTTYVREGGFLADPGGFDPGFFGISPREATAMDPQQRLMLEAAWESLEDAGIDPTSLRGSDTGVYVGATPSGYGERVVGENEGFRMTGNSESVISGRVAYVLGLQGPAMTVDTACSSSLVALHLACQALRNGETSLVLSAGVTVSGSPEFFVDFARQRGLAPDGRCKAFSAAADGVGWSEGVGVLVLERLSDARRLGHEVLAVVRGSAVNQDGASNGLTAPNGPSQERVIAAALASAGLAPSEVDAVEAHGTGTPLGDPIEAQALIAAYGQDRTEPLWVGSLKSNIGHSVAASGVGGVIKMVQALRHGMLPRTLHADELSPKVDWSAGAVQVLTEPEPWPAEAGRVRRAGVSSFGISGTNAHVILEETPAEARTAPGRTVPDETNPAVRVEAVPLLVSAKSEAGLRAQADRLRQWLDETPAADDLWRVASSLVGSRAQLDWRGAVIGHNRDEVRNGLAELASGASAGRVVYGKARTGRTAFLFTGQGAQRAGMGAGLYRDFPVFAAALDEVCAQFDPLLGRSLRDLMFAADQADLLGRTEFTQPALFAFEVAMFRLLESFGIVPDVLAGHSIGELAAAHVAGVWSLAHACALVAARGRLMGALPEGGAMLAAATTEERAERLLDGYRDDLSIAAVNGPFSVVFSGTADAVDAVAKLLDDAGVRTSRLRVSHAFHSGLMDPMLAEFRSVAESLAYHAPSIPIVSTLSGTVAGSEVTDPEYWVNQVRGCVRFASGVDTLAASGVRRFLELGPDAVLTAMTRECLSGAETEAESLVAATSRRTADEGTQIVTFLAQARVSGLPVVLDPLFAGRDTRRVTLPTYAFQNQRYWLEPGPEATRPVSGHLLTEVVPVVGRDEWLFTGRFSTRTHPWLADHVVFGSALIPGTGFVEMALHAGSHLGMDTIQELVLESPMLFDDDTSLDAQVVVEPADTAGRRRFVIHSRAVGAESHGEADWITHAIGTLAPAGSVPGDTQWDGQVPADGVRPLDPGQLYDQLASIGFGYGPAFQGVRAAWSAGNVMYAEVALPDSTAAREYRIHPALLDASIHPSLDRLDDPGRVPLPFSYTGIRLYQAGADVVRVRISVTDQTNTARLDLTDTNGAPVLTIAAALARPVDIETLNRSRATSSPLYTRSWKTVPLPALGSGTAVAVLGSASVPGSVRTHPDLTALAIAPDVPGLVVWDSGEVTGAGDLAQAARLRVSATLTLVRDWLADERTERATLVVVTRCAAGLPGEPGDPGGAAVAGLIDSAQAEYPGRIVQLDLDDGTAPSADLIRAVAEVDEPRVAVRGSSALVPRMVKAVGDTEPVSFGTGTVLITGGTGGLGALLARHLVAEHGVRRLLLVSRSGPAADGADELAAELTEAGAQVQVAACDVADRAALGDLLRTVPAEYPLTAVVHTAGVIDDGTIETLTADQVHRVMRPKTDAAVNLHELTRDSDLSAFVLFSSAAPLLGGQGQGNYAAANAFLDALAHQRRESGLPAHSLAWGLWTVGMGSALGREGAEQMVRQIRTRLGLVPITAEPGMELFDKALGTSHALVLTALLDMSALSELAGTGALPSLFRDIVRAPVAAPSAQDTGSLARRLAAVAESERYDLVLHEVRALAATVLGHASADAVDPDALFTELGFDSLGGVEFRNRLATITGLTLASTLVFEYPSPAAVAETLTEQLSGLVGAADGAAQAVSGPSAPGILTGLVTEALRRGDAKVTLPVLMQTGRLIVDLDESADRLVAPKPMLLARGGAGPTLICVPSFVVGNGPHQFGRLARELGSEFGMSALWLPGTRPGESLPPNWDALLDCLADTTLDTVGADPFVLVGYSIGGAIAHGLAGRLAERGRAPMGVAMIDTYSPDSEEDNLEVFGSALEVAFSHELVTVDDRGLVVMAHYGQVYGGRAAEPISEPTLLLRATTPMPGLSDMAVPVPGWQHAGPTVRITADHLSVLDEAAADVATHIRQWLRSC</sequence>
<organism evidence="13 14">
    <name type="scientific">Nocardia donostiensis</name>
    <dbReference type="NCBI Taxonomy" id="1538463"/>
    <lineage>
        <taxon>Bacteria</taxon>
        <taxon>Bacillati</taxon>
        <taxon>Actinomycetota</taxon>
        <taxon>Actinomycetes</taxon>
        <taxon>Mycobacteriales</taxon>
        <taxon>Nocardiaceae</taxon>
        <taxon>Nocardia</taxon>
    </lineage>
</organism>
<feature type="active site" description="Proton donor; for dehydratase activity" evidence="9">
    <location>
        <position position="4295"/>
    </location>
</feature>
<dbReference type="SUPFAM" id="SSF52151">
    <property type="entry name" value="FabD/lysophospholipase-like"/>
    <property type="match status" value="3"/>
</dbReference>
<keyword evidence="8" id="KW-0012">Acyltransferase</keyword>
<dbReference type="InterPro" id="IPR001031">
    <property type="entry name" value="Thioesterase"/>
</dbReference>
<dbReference type="EMBL" id="MUMY01000003">
    <property type="protein sequence ID" value="ONM49782.1"/>
    <property type="molecule type" value="Genomic_DNA"/>
</dbReference>
<keyword evidence="7" id="KW-0511">Multifunctional enzyme</keyword>
<feature type="region of interest" description="C-terminal hotdog fold" evidence="9">
    <location>
        <begin position="743"/>
        <end position="882"/>
    </location>
</feature>
<feature type="active site" description="Proton acceptor; for dehydratase activity" evidence="9">
    <location>
        <position position="631"/>
    </location>
</feature>
<dbReference type="Proteomes" id="UP000188836">
    <property type="component" value="Unassembled WGS sequence"/>
</dbReference>
<dbReference type="Pfam" id="PF21089">
    <property type="entry name" value="PKS_DH_N"/>
    <property type="match status" value="3"/>
</dbReference>
<dbReference type="InterPro" id="IPR049900">
    <property type="entry name" value="PKS_mFAS_DH"/>
</dbReference>
<dbReference type="InterPro" id="IPR036291">
    <property type="entry name" value="NAD(P)-bd_dom_sf"/>
</dbReference>
<dbReference type="SMART" id="SM01294">
    <property type="entry name" value="PKS_PP_betabranch"/>
    <property type="match status" value="2"/>
</dbReference>
<dbReference type="GO" id="GO:0006633">
    <property type="term" value="P:fatty acid biosynthetic process"/>
    <property type="evidence" value="ECO:0007669"/>
    <property type="project" value="InterPro"/>
</dbReference>
<dbReference type="Gene3D" id="3.30.70.3290">
    <property type="match status" value="3"/>
</dbReference>
<keyword evidence="4" id="KW-0808">Transferase</keyword>
<dbReference type="CDD" id="cd08956">
    <property type="entry name" value="KR_3_FAS_SDR_x"/>
    <property type="match status" value="3"/>
</dbReference>
<evidence type="ECO:0000256" key="3">
    <source>
        <dbReference type="ARBA" id="ARBA00022553"/>
    </source>
</evidence>
<dbReference type="Pfam" id="PF02801">
    <property type="entry name" value="Ketoacyl-synt_C"/>
    <property type="match status" value="3"/>
</dbReference>
<dbReference type="InterPro" id="IPR055123">
    <property type="entry name" value="SpnB-like_Rossmann"/>
</dbReference>
<dbReference type="InterPro" id="IPR020841">
    <property type="entry name" value="PKS_Beta-ketoAc_synthase_dom"/>
</dbReference>
<dbReference type="SMART" id="SM00823">
    <property type="entry name" value="PKS_PP"/>
    <property type="match status" value="3"/>
</dbReference>
<dbReference type="Pfam" id="PF08659">
    <property type="entry name" value="KR"/>
    <property type="match status" value="3"/>
</dbReference>
<evidence type="ECO:0000259" key="10">
    <source>
        <dbReference type="PROSITE" id="PS50075"/>
    </source>
</evidence>
<dbReference type="InterPro" id="IPR014030">
    <property type="entry name" value="Ketoacyl_synth_N"/>
</dbReference>
<dbReference type="FunFam" id="3.40.47.10:FF:000019">
    <property type="entry name" value="Polyketide synthase type I"/>
    <property type="match status" value="2"/>
</dbReference>
<feature type="active site" description="Proton donor; for dehydratase activity" evidence="9">
    <location>
        <position position="803"/>
    </location>
</feature>
<dbReference type="InterPro" id="IPR042104">
    <property type="entry name" value="PKS_dehydratase_sf"/>
</dbReference>
<keyword evidence="5" id="KW-0276">Fatty acid metabolism</keyword>
<evidence type="ECO:0000256" key="9">
    <source>
        <dbReference type="PROSITE-ProRule" id="PRU01363"/>
    </source>
</evidence>
<dbReference type="InterPro" id="IPR016039">
    <property type="entry name" value="Thiolase-like"/>
</dbReference>
<dbReference type="Pfam" id="PF00550">
    <property type="entry name" value="PP-binding"/>
    <property type="match status" value="3"/>
</dbReference>
<dbReference type="Gene3D" id="1.10.1200.10">
    <property type="entry name" value="ACP-like"/>
    <property type="match status" value="3"/>
</dbReference>
<dbReference type="InterPro" id="IPR036736">
    <property type="entry name" value="ACP-like_sf"/>
</dbReference>
<dbReference type="GO" id="GO:0031177">
    <property type="term" value="F:phosphopantetheine binding"/>
    <property type="evidence" value="ECO:0007669"/>
    <property type="project" value="InterPro"/>
</dbReference>
<dbReference type="InterPro" id="IPR032821">
    <property type="entry name" value="PKS_assoc"/>
</dbReference>
<dbReference type="PANTHER" id="PTHR43775:SF51">
    <property type="entry name" value="INACTIVE PHENOLPHTHIOCEROL SYNTHESIS POLYKETIDE SYNTHASE TYPE I PKS1-RELATED"/>
    <property type="match status" value="1"/>
</dbReference>
<dbReference type="Gene3D" id="3.40.50.1820">
    <property type="entry name" value="alpha/beta hydrolase"/>
    <property type="match status" value="1"/>
</dbReference>
<dbReference type="PROSITE" id="PS00606">
    <property type="entry name" value="KS3_1"/>
    <property type="match status" value="2"/>
</dbReference>
<evidence type="ECO:0000259" key="11">
    <source>
        <dbReference type="PROSITE" id="PS52004"/>
    </source>
</evidence>
<keyword evidence="3" id="KW-0597">Phosphoprotein</keyword>
<dbReference type="Gene3D" id="3.40.50.720">
    <property type="entry name" value="NAD(P)-binding Rossmann-like Domain"/>
    <property type="match status" value="3"/>
</dbReference>
<evidence type="ECO:0000256" key="7">
    <source>
        <dbReference type="ARBA" id="ARBA00023268"/>
    </source>
</evidence>
<feature type="domain" description="Carrier" evidence="10">
    <location>
        <begin position="4846"/>
        <end position="4921"/>
    </location>
</feature>
<keyword evidence="2" id="KW-0596">Phosphopantetheine</keyword>
<dbReference type="Gene3D" id="3.10.129.110">
    <property type="entry name" value="Polyketide synthase dehydratase"/>
    <property type="match status" value="3"/>
</dbReference>
<feature type="domain" description="PKS/mFAS DH" evidence="12">
    <location>
        <begin position="2351"/>
        <end position="2630"/>
    </location>
</feature>
<dbReference type="InterPro" id="IPR049551">
    <property type="entry name" value="PKS_DH_C"/>
</dbReference>
<dbReference type="InterPro" id="IPR016036">
    <property type="entry name" value="Malonyl_transacylase_ACP-bd"/>
</dbReference>
<dbReference type="InterPro" id="IPR018201">
    <property type="entry name" value="Ketoacyl_synth_AS"/>
</dbReference>
<keyword evidence="14" id="KW-1185">Reference proteome</keyword>
<accession>A0A1W0BBI5</accession>
<feature type="domain" description="Ketosynthase family 3 (KS3)" evidence="11">
    <location>
        <begin position="1"/>
        <end position="123"/>
    </location>
</feature>
<dbReference type="Pfam" id="PF00109">
    <property type="entry name" value="ketoacyl-synt"/>
    <property type="match status" value="2"/>
</dbReference>
<comment type="pathway">
    <text evidence="1">Lipid metabolism.</text>
</comment>
<dbReference type="InterPro" id="IPR050091">
    <property type="entry name" value="PKS_NRPS_Biosynth_Enz"/>
</dbReference>
<dbReference type="PROSITE" id="PS52004">
    <property type="entry name" value="KS3_2"/>
    <property type="match status" value="3"/>
</dbReference>
<dbReference type="SUPFAM" id="SSF47336">
    <property type="entry name" value="ACP-like"/>
    <property type="match status" value="3"/>
</dbReference>
<feature type="domain" description="PKS/mFAS DH" evidence="12">
    <location>
        <begin position="599"/>
        <end position="882"/>
    </location>
</feature>
<evidence type="ECO:0000313" key="13">
    <source>
        <dbReference type="EMBL" id="ONM49782.1"/>
    </source>
</evidence>
<evidence type="ECO:0000256" key="2">
    <source>
        <dbReference type="ARBA" id="ARBA00022450"/>
    </source>
</evidence>
<dbReference type="PANTHER" id="PTHR43775">
    <property type="entry name" value="FATTY ACID SYNTHASE"/>
    <property type="match status" value="1"/>
</dbReference>
<dbReference type="Pfam" id="PF00698">
    <property type="entry name" value="Acyl_transf_1"/>
    <property type="match status" value="3"/>
</dbReference>
<reference evidence="13 14" key="1">
    <citation type="journal article" date="2016" name="Antonie Van Leeuwenhoek">
        <title>Nocardia donostiensis sp. nov., isolated from human respiratory specimens.</title>
        <authorList>
            <person name="Ercibengoa M."/>
            <person name="Bell M."/>
            <person name="Marimon J.M."/>
            <person name="Humrighouse B."/>
            <person name="Klenk H.P."/>
            <person name="Potter G."/>
            <person name="Perez-Trallero E."/>
        </authorList>
    </citation>
    <scope>NUCLEOTIDE SEQUENCE [LARGE SCALE GENOMIC DNA]</scope>
    <source>
        <strain evidence="13 14">X1655</strain>
    </source>
</reference>
<dbReference type="InterPro" id="IPR016035">
    <property type="entry name" value="Acyl_Trfase/lysoPLipase"/>
</dbReference>
<proteinExistence type="predicted"/>
<dbReference type="GO" id="GO:0004315">
    <property type="term" value="F:3-oxoacyl-[acyl-carrier-protein] synthase activity"/>
    <property type="evidence" value="ECO:0007669"/>
    <property type="project" value="InterPro"/>
</dbReference>
<dbReference type="Gene3D" id="3.40.366.10">
    <property type="entry name" value="Malonyl-Coenzyme A Acyl Carrier Protein, domain 2"/>
    <property type="match status" value="3"/>
</dbReference>
<evidence type="ECO:0000256" key="8">
    <source>
        <dbReference type="ARBA" id="ARBA00023315"/>
    </source>
</evidence>
<evidence type="ECO:0000256" key="5">
    <source>
        <dbReference type="ARBA" id="ARBA00022832"/>
    </source>
</evidence>
<feature type="region of interest" description="N-terminal hotdog fold" evidence="9">
    <location>
        <begin position="2351"/>
        <end position="2475"/>
    </location>
</feature>
<feature type="region of interest" description="N-terminal hotdog fold" evidence="9">
    <location>
        <begin position="4095"/>
        <end position="4222"/>
    </location>
</feature>
<evidence type="ECO:0000313" key="14">
    <source>
        <dbReference type="Proteomes" id="UP000188836"/>
    </source>
</evidence>
<dbReference type="InterPro" id="IPR009081">
    <property type="entry name" value="PP-bd_ACP"/>
</dbReference>
<feature type="active site" description="Proton acceptor; for dehydratase activity" evidence="9">
    <location>
        <position position="2383"/>
    </location>
</feature>
<dbReference type="FunFam" id="3.40.366.10:FF:000002">
    <property type="entry name" value="Probable polyketide synthase 2"/>
    <property type="match status" value="1"/>
</dbReference>
<gene>
    <name evidence="13" type="ORF">B0T46_05070</name>
</gene>
<dbReference type="InterPro" id="IPR020806">
    <property type="entry name" value="PKS_PP-bd"/>
</dbReference>
<name>A0A1W0BBI5_9NOCA</name>
<dbReference type="SMART" id="SM00827">
    <property type="entry name" value="PKS_AT"/>
    <property type="match status" value="3"/>
</dbReference>
<dbReference type="PROSITE" id="PS50075">
    <property type="entry name" value="CARRIER"/>
    <property type="match status" value="3"/>
</dbReference>
<protein>
    <recommendedName>
        <fullName evidence="15">Polyketide synthase</fullName>
    </recommendedName>
</protein>
<evidence type="ECO:0000256" key="1">
    <source>
        <dbReference type="ARBA" id="ARBA00005189"/>
    </source>
</evidence>
<dbReference type="InterPro" id="IPR029058">
    <property type="entry name" value="AB_hydrolase_fold"/>
</dbReference>
<feature type="active site" description="Proton donor; for dehydratase activity" evidence="9">
    <location>
        <position position="2551"/>
    </location>
</feature>
<dbReference type="InterPro" id="IPR001227">
    <property type="entry name" value="Ac_transferase_dom_sf"/>
</dbReference>
<dbReference type="SUPFAM" id="SSF53474">
    <property type="entry name" value="alpha/beta-Hydrolases"/>
    <property type="match status" value="1"/>
</dbReference>
<evidence type="ECO:0000256" key="4">
    <source>
        <dbReference type="ARBA" id="ARBA00022679"/>
    </source>
</evidence>
<dbReference type="SMART" id="SM00822">
    <property type="entry name" value="PKS_KR"/>
    <property type="match status" value="3"/>
</dbReference>
<dbReference type="FunFam" id="1.10.1200.10:FF:000007">
    <property type="entry name" value="Probable polyketide synthase pks17"/>
    <property type="match status" value="3"/>
</dbReference>
<dbReference type="Pfam" id="PF00975">
    <property type="entry name" value="Thioesterase"/>
    <property type="match status" value="1"/>
</dbReference>
<dbReference type="Pfam" id="PF22621">
    <property type="entry name" value="CurL-like_PKS_C"/>
    <property type="match status" value="1"/>
</dbReference>
<keyword evidence="6" id="KW-0443">Lipid metabolism</keyword>
<evidence type="ECO:0000256" key="6">
    <source>
        <dbReference type="ARBA" id="ARBA00023098"/>
    </source>
</evidence>
<dbReference type="Gene3D" id="3.40.47.10">
    <property type="match status" value="3"/>
</dbReference>
<dbReference type="Pfam" id="PF22953">
    <property type="entry name" value="SpnB_Rossmann"/>
    <property type="match status" value="3"/>
</dbReference>
<feature type="domain" description="Ketosynthase family 3 (KS3)" evidence="11">
    <location>
        <begin position="3199"/>
        <end position="3621"/>
    </location>
</feature>
<dbReference type="SUPFAM" id="SSF53901">
    <property type="entry name" value="Thiolase-like"/>
    <property type="match status" value="3"/>
</dbReference>
<feature type="domain" description="Carrier" evidence="10">
    <location>
        <begin position="3104"/>
        <end position="3179"/>
    </location>
</feature>
<comment type="caution">
    <text evidence="13">The sequence shown here is derived from an EMBL/GenBank/DDBJ whole genome shotgun (WGS) entry which is preliminary data.</text>
</comment>
<dbReference type="SMART" id="SM00825">
    <property type="entry name" value="PKS_KS"/>
    <property type="match status" value="2"/>
</dbReference>
<dbReference type="SMART" id="SM00824">
    <property type="entry name" value="PKS_TE"/>
    <property type="match status" value="1"/>
</dbReference>
<evidence type="ECO:0008006" key="15">
    <source>
        <dbReference type="Google" id="ProtNLM"/>
    </source>
</evidence>